<sequence>MHRTPRRRVLRGCADCVDGWLIHRSIKQLLQRAMIINECEINDNFVYNC</sequence>
<proteinExistence type="predicted"/>
<evidence type="ECO:0000313" key="1">
    <source>
        <dbReference type="EMBL" id="AAU45925.1"/>
    </source>
</evidence>
<dbReference type="EMBL" id="CP000011">
    <property type="protein sequence ID" value="AAU45925.1"/>
    <property type="molecule type" value="Genomic_DNA"/>
</dbReference>
<gene>
    <name evidence="1" type="ordered locus">BMAA0371</name>
</gene>
<dbReference type="Proteomes" id="UP000006693">
    <property type="component" value="Chromosome 2"/>
</dbReference>
<evidence type="ECO:0000313" key="2">
    <source>
        <dbReference type="Proteomes" id="UP000006693"/>
    </source>
</evidence>
<keyword evidence="2" id="KW-1185">Reference proteome</keyword>
<organism evidence="1 2">
    <name type="scientific">Burkholderia mallei (strain ATCC 23344)</name>
    <dbReference type="NCBI Taxonomy" id="243160"/>
    <lineage>
        <taxon>Bacteria</taxon>
        <taxon>Pseudomonadati</taxon>
        <taxon>Pseudomonadota</taxon>
        <taxon>Betaproteobacteria</taxon>
        <taxon>Burkholderiales</taxon>
        <taxon>Burkholderiaceae</taxon>
        <taxon>Burkholderia</taxon>
        <taxon>pseudomallei group</taxon>
    </lineage>
</organism>
<dbReference type="AlphaFoldDB" id="A0A0H2WAH3"/>
<accession>A0A0H2WAH3</accession>
<name>A0A0H2WAH3_BURMA</name>
<reference evidence="1 2" key="1">
    <citation type="journal article" date="2004" name="Proc. Natl. Acad. Sci. U.S.A.">
        <title>Structural flexibility in the Burkholderia mallei genome.</title>
        <authorList>
            <person name="Nierman W.C."/>
            <person name="DeShazer D."/>
            <person name="Kim H.S."/>
            <person name="Tettelin H."/>
            <person name="Nelson K.E."/>
            <person name="Feldblyum T."/>
            <person name="Ulrich R.L."/>
            <person name="Ronning C.M."/>
            <person name="Brinkac L.M."/>
            <person name="Daugherty S.C."/>
            <person name="Davidsen T.D."/>
            <person name="Deboy R.T."/>
            <person name="Dimitrov G."/>
            <person name="Dodson R.J."/>
            <person name="Durkin A.S."/>
            <person name="Gwinn M.L."/>
            <person name="Haft D.H."/>
            <person name="Khouri H."/>
            <person name="Kolonay J.F."/>
            <person name="Madupu R."/>
            <person name="Mohammoud Y."/>
            <person name="Nelson W.C."/>
            <person name="Radune D."/>
            <person name="Romero C.M."/>
            <person name="Sarria S."/>
            <person name="Selengut J."/>
            <person name="Shamblin C."/>
            <person name="Sullivan S.A."/>
            <person name="White O."/>
            <person name="Yu Y."/>
            <person name="Zafar N."/>
            <person name="Zhou L."/>
            <person name="Fraser C.M."/>
        </authorList>
    </citation>
    <scope>NUCLEOTIDE SEQUENCE [LARGE SCALE GENOMIC DNA]</scope>
    <source>
        <strain evidence="1 2">ATCC 23344</strain>
    </source>
</reference>
<dbReference type="HOGENOM" id="CLU_3133244_0_0_4"/>
<dbReference type="KEGG" id="bma:BMAA0371"/>
<protein>
    <submittedName>
        <fullName evidence="1">Uncharacterized protein</fullName>
    </submittedName>
</protein>